<dbReference type="EMBL" id="AZBU02000004">
    <property type="protein sequence ID" value="TKR83150.1"/>
    <property type="molecule type" value="Genomic_DNA"/>
</dbReference>
<comment type="caution">
    <text evidence="2">The sequence shown here is derived from an EMBL/GenBank/DDBJ whole genome shotgun (WGS) entry which is preliminary data.</text>
</comment>
<evidence type="ECO:0000313" key="3">
    <source>
        <dbReference type="Proteomes" id="UP000298663"/>
    </source>
</evidence>
<protein>
    <submittedName>
        <fullName evidence="2">Uncharacterized protein</fullName>
    </submittedName>
</protein>
<reference evidence="2 3" key="1">
    <citation type="journal article" date="2015" name="Genome Biol.">
        <title>Comparative genomics of Steinernema reveals deeply conserved gene regulatory networks.</title>
        <authorList>
            <person name="Dillman A.R."/>
            <person name="Macchietto M."/>
            <person name="Porter C.F."/>
            <person name="Rogers A."/>
            <person name="Williams B."/>
            <person name="Antoshechkin I."/>
            <person name="Lee M.M."/>
            <person name="Goodwin Z."/>
            <person name="Lu X."/>
            <person name="Lewis E.E."/>
            <person name="Goodrich-Blair H."/>
            <person name="Stock S.P."/>
            <person name="Adams B.J."/>
            <person name="Sternberg P.W."/>
            <person name="Mortazavi A."/>
        </authorList>
    </citation>
    <scope>NUCLEOTIDE SEQUENCE [LARGE SCALE GENOMIC DNA]</scope>
    <source>
        <strain evidence="2 3">ALL</strain>
    </source>
</reference>
<gene>
    <name evidence="2" type="ORF">L596_016786</name>
</gene>
<proteinExistence type="predicted"/>
<feature type="region of interest" description="Disordered" evidence="1">
    <location>
        <begin position="117"/>
        <end position="192"/>
    </location>
</feature>
<accession>A0A4U5NK79</accession>
<feature type="region of interest" description="Disordered" evidence="1">
    <location>
        <begin position="19"/>
        <end position="57"/>
    </location>
</feature>
<dbReference type="AlphaFoldDB" id="A0A4U5NK79"/>
<reference evidence="2 3" key="2">
    <citation type="journal article" date="2019" name="G3 (Bethesda)">
        <title>Hybrid Assembly of the Genome of the Entomopathogenic Nematode Steinernema carpocapsae Identifies the X-Chromosome.</title>
        <authorList>
            <person name="Serra L."/>
            <person name="Macchietto M."/>
            <person name="Macias-Munoz A."/>
            <person name="McGill C.J."/>
            <person name="Rodriguez I.M."/>
            <person name="Rodriguez B."/>
            <person name="Murad R."/>
            <person name="Mortazavi A."/>
        </authorList>
    </citation>
    <scope>NUCLEOTIDE SEQUENCE [LARGE SCALE GENOMIC DNA]</scope>
    <source>
        <strain evidence="2 3">ALL</strain>
    </source>
</reference>
<organism evidence="2 3">
    <name type="scientific">Steinernema carpocapsae</name>
    <name type="common">Entomopathogenic nematode</name>
    <dbReference type="NCBI Taxonomy" id="34508"/>
    <lineage>
        <taxon>Eukaryota</taxon>
        <taxon>Metazoa</taxon>
        <taxon>Ecdysozoa</taxon>
        <taxon>Nematoda</taxon>
        <taxon>Chromadorea</taxon>
        <taxon>Rhabditida</taxon>
        <taxon>Tylenchina</taxon>
        <taxon>Panagrolaimomorpha</taxon>
        <taxon>Strongyloidoidea</taxon>
        <taxon>Steinernematidae</taxon>
        <taxon>Steinernema</taxon>
    </lineage>
</organism>
<evidence type="ECO:0000313" key="2">
    <source>
        <dbReference type="EMBL" id="TKR83150.1"/>
    </source>
</evidence>
<keyword evidence="3" id="KW-1185">Reference proteome</keyword>
<feature type="compositionally biased region" description="Polar residues" evidence="1">
    <location>
        <begin position="19"/>
        <end position="36"/>
    </location>
</feature>
<dbReference type="Proteomes" id="UP000298663">
    <property type="component" value="Unassembled WGS sequence"/>
</dbReference>
<sequence length="192" mass="21639">MKVLICFNLEPSKIHTQTTLHPSTLKSSISGNQTTGGFCRHPARRHRQPPIPDRLTRGWSEVNFTDFAEIWHSGSDPKPRESKRVGALQRTDACEAYKWLCLGSFCKSDALDGDGLRRSRHAGGSPAEDGQRHRPGHPSSRQLGACDPRGGRARHPTPQIGRKWKEPQISTYLKEPPRRSSRRQRLDRDCSS</sequence>
<evidence type="ECO:0000256" key="1">
    <source>
        <dbReference type="SAM" id="MobiDB-lite"/>
    </source>
</evidence>
<name>A0A4U5NK79_STECR</name>